<evidence type="ECO:0000256" key="1">
    <source>
        <dbReference type="SAM" id="Phobius"/>
    </source>
</evidence>
<comment type="caution">
    <text evidence="2">The sequence shown here is derived from an EMBL/GenBank/DDBJ whole genome shotgun (WGS) entry which is preliminary data.</text>
</comment>
<keyword evidence="1" id="KW-0812">Transmembrane</keyword>
<dbReference type="AlphaFoldDB" id="A0A3S4A609"/>
<gene>
    <name evidence="2" type="ORF">ELQ92_08895</name>
</gene>
<feature type="transmembrane region" description="Helical" evidence="1">
    <location>
        <begin position="7"/>
        <end position="28"/>
    </location>
</feature>
<accession>A0A3S4A609</accession>
<dbReference type="RefSeq" id="WP_128498647.1">
    <property type="nucleotide sequence ID" value="NZ_RZNC01000003.1"/>
</dbReference>
<keyword evidence="3" id="KW-1185">Reference proteome</keyword>
<organism evidence="2 3">
    <name type="scientific">Labedella populi</name>
    <dbReference type="NCBI Taxonomy" id="2498850"/>
    <lineage>
        <taxon>Bacteria</taxon>
        <taxon>Bacillati</taxon>
        <taxon>Actinomycetota</taxon>
        <taxon>Actinomycetes</taxon>
        <taxon>Micrococcales</taxon>
        <taxon>Microbacteriaceae</taxon>
        <taxon>Labedella</taxon>
    </lineage>
</organism>
<keyword evidence="1" id="KW-0472">Membrane</keyword>
<reference evidence="2 3" key="1">
    <citation type="submission" date="2018-12" db="EMBL/GenBank/DDBJ databases">
        <authorList>
            <person name="Li F."/>
        </authorList>
    </citation>
    <scope>NUCLEOTIDE SEQUENCE [LARGE SCALE GENOMIC DNA]</scope>
    <source>
        <strain evidence="2 3">8H24J-4-2</strain>
    </source>
</reference>
<evidence type="ECO:0000313" key="3">
    <source>
        <dbReference type="Proteomes" id="UP000288603"/>
    </source>
</evidence>
<sequence>MVLRRAFYYWQFVAALVLPLWLFVGWGFSSGSGWSFVGLLVLAPILFVFMLVVSVVVYMRSSVRRANAVSWWDVGVIGAWHASIVAFGFFADGNSAIAVLGVALALASFWSAAWQLVSETRAKAREALREFEQMTSRPERPRPPVVDGGVYIVTESRDDRIP</sequence>
<evidence type="ECO:0000313" key="2">
    <source>
        <dbReference type="EMBL" id="RWZ61147.1"/>
    </source>
</evidence>
<feature type="transmembrane region" description="Helical" evidence="1">
    <location>
        <begin position="96"/>
        <end position="117"/>
    </location>
</feature>
<feature type="transmembrane region" description="Helical" evidence="1">
    <location>
        <begin position="34"/>
        <end position="59"/>
    </location>
</feature>
<protein>
    <submittedName>
        <fullName evidence="2">Uncharacterized protein</fullName>
    </submittedName>
</protein>
<proteinExistence type="predicted"/>
<keyword evidence="1" id="KW-1133">Transmembrane helix</keyword>
<feature type="transmembrane region" description="Helical" evidence="1">
    <location>
        <begin position="71"/>
        <end position="90"/>
    </location>
</feature>
<name>A0A3S4A609_9MICO</name>
<dbReference type="EMBL" id="RZNC01000003">
    <property type="protein sequence ID" value="RWZ61147.1"/>
    <property type="molecule type" value="Genomic_DNA"/>
</dbReference>
<dbReference type="OrthoDB" id="5115907at2"/>
<dbReference type="Proteomes" id="UP000288603">
    <property type="component" value="Unassembled WGS sequence"/>
</dbReference>